<dbReference type="InterPro" id="IPR036052">
    <property type="entry name" value="TrpB-like_PALP_sf"/>
</dbReference>
<dbReference type="Proteomes" id="UP001209083">
    <property type="component" value="Chromosome"/>
</dbReference>
<dbReference type="NCBIfam" id="TIGR00260">
    <property type="entry name" value="thrC"/>
    <property type="match status" value="1"/>
</dbReference>
<keyword evidence="4 7" id="KW-0456">Lyase</keyword>
<gene>
    <name evidence="7" type="primary">thrC</name>
    <name evidence="7" type="ORF">LWF01_09730</name>
</gene>
<dbReference type="SUPFAM" id="SSF53686">
    <property type="entry name" value="Tryptophan synthase beta subunit-like PLP-dependent enzymes"/>
    <property type="match status" value="1"/>
</dbReference>
<proteinExistence type="inferred from homology"/>
<evidence type="ECO:0000313" key="8">
    <source>
        <dbReference type="Proteomes" id="UP001209083"/>
    </source>
</evidence>
<dbReference type="InterPro" id="IPR050147">
    <property type="entry name" value="Ser/Thr_Dehydratase"/>
</dbReference>
<evidence type="ECO:0000259" key="6">
    <source>
        <dbReference type="Pfam" id="PF00291"/>
    </source>
</evidence>
<evidence type="ECO:0000256" key="3">
    <source>
        <dbReference type="ARBA" id="ARBA00022898"/>
    </source>
</evidence>
<evidence type="ECO:0000313" key="7">
    <source>
        <dbReference type="EMBL" id="WGW13987.1"/>
    </source>
</evidence>
<dbReference type="PANTHER" id="PTHR48078">
    <property type="entry name" value="THREONINE DEHYDRATASE, MITOCHONDRIAL-RELATED"/>
    <property type="match status" value="1"/>
</dbReference>
<evidence type="ECO:0000256" key="1">
    <source>
        <dbReference type="ARBA" id="ARBA00001933"/>
    </source>
</evidence>
<dbReference type="EC" id="4.2.3.1" evidence="5"/>
<comment type="similarity">
    <text evidence="2">Belongs to the threonine synthase family.</text>
</comment>
<dbReference type="Pfam" id="PF00291">
    <property type="entry name" value="PALP"/>
    <property type="match status" value="1"/>
</dbReference>
<dbReference type="InterPro" id="IPR001926">
    <property type="entry name" value="TrpB-like_PALP"/>
</dbReference>
<dbReference type="RefSeq" id="WP_349640811.1">
    <property type="nucleotide sequence ID" value="NZ_CP090958.1"/>
</dbReference>
<sequence>MTASTSTTRDYVPSGPFAGRFGPAIALKSRETGRLTELGPFSIDPETFGPLEVAYDFGPVTRKDIEAGPASLWRYAPLLPVPRTAEERPADLSPGWTRLLKSENLARRLNLKNLWIKDDRDNPTHSFKDRVVATALAAAKTLGYTTLSCASTGNLANAVAAASARAGIDSVVFIPENLEQGKILTSAAYGTKLIAIKGNYDDVNRLCSEIADDRDDYGFVNVNLRAYYAEGSKTLGYEIAEQLGWRLPDQVVIPVASGSLLTKVDKAFQELIALGLVEAKPYRIFGAQATGCSPVAEAFDAGWDVAKPVRPDTIAKSLAIGNPADAPFVLDIVRRTGGAVAAVSDAEIVAGIRLLAETEGVFAETAGGVTVANLVKLLDDGRLDPDAETVVINTGDGLKTLDAIADHVGPAATIDPDLRIFRQTIAAL</sequence>
<evidence type="ECO:0000256" key="4">
    <source>
        <dbReference type="ARBA" id="ARBA00023239"/>
    </source>
</evidence>
<organism evidence="7 8">
    <name type="scientific">Saxibacter everestensis</name>
    <dbReference type="NCBI Taxonomy" id="2909229"/>
    <lineage>
        <taxon>Bacteria</taxon>
        <taxon>Bacillati</taxon>
        <taxon>Actinomycetota</taxon>
        <taxon>Actinomycetes</taxon>
        <taxon>Micrococcales</taxon>
        <taxon>Brevibacteriaceae</taxon>
        <taxon>Saxibacter</taxon>
    </lineage>
</organism>
<reference evidence="7 8" key="1">
    <citation type="submission" date="2023-05" db="EMBL/GenBank/DDBJ databases">
        <title>Lithophilousrod everest ZFBP1038 complete genpme.</title>
        <authorList>
            <person name="Tian M."/>
        </authorList>
    </citation>
    <scope>NUCLEOTIDE SEQUENCE [LARGE SCALE GENOMIC DNA]</scope>
    <source>
        <strain evidence="7 8">ZFBP1038</strain>
    </source>
</reference>
<feature type="domain" description="Tryptophan synthase beta chain-like PALP" evidence="6">
    <location>
        <begin position="93"/>
        <end position="395"/>
    </location>
</feature>
<dbReference type="EMBL" id="CP090958">
    <property type="protein sequence ID" value="WGW13987.1"/>
    <property type="molecule type" value="Genomic_DNA"/>
</dbReference>
<dbReference type="CDD" id="cd01563">
    <property type="entry name" value="Thr-synth_1"/>
    <property type="match status" value="1"/>
</dbReference>
<evidence type="ECO:0000256" key="2">
    <source>
        <dbReference type="ARBA" id="ARBA00005517"/>
    </source>
</evidence>
<protein>
    <recommendedName>
        <fullName evidence="5">Threonine synthase</fullName>
        <ecNumber evidence="5">4.2.3.1</ecNumber>
    </recommendedName>
</protein>
<keyword evidence="3" id="KW-0663">Pyridoxal phosphate</keyword>
<evidence type="ECO:0000256" key="5">
    <source>
        <dbReference type="NCBIfam" id="TIGR00260"/>
    </source>
</evidence>
<dbReference type="Gene3D" id="3.40.50.1100">
    <property type="match status" value="2"/>
</dbReference>
<accession>A0ABY8QY84</accession>
<dbReference type="GO" id="GO:0004795">
    <property type="term" value="F:threonine synthase activity"/>
    <property type="evidence" value="ECO:0007669"/>
    <property type="project" value="UniProtKB-EC"/>
</dbReference>
<comment type="cofactor">
    <cofactor evidence="1">
        <name>pyridoxal 5'-phosphate</name>
        <dbReference type="ChEBI" id="CHEBI:597326"/>
    </cofactor>
</comment>
<dbReference type="PANTHER" id="PTHR48078:SF6">
    <property type="entry name" value="L-THREONINE DEHYDRATASE CATABOLIC TDCB"/>
    <property type="match status" value="1"/>
</dbReference>
<keyword evidence="8" id="KW-1185">Reference proteome</keyword>
<dbReference type="InterPro" id="IPR004450">
    <property type="entry name" value="Thr_synthase-like"/>
</dbReference>
<name>A0ABY8QY84_9MICO</name>